<organism evidence="2 3">
    <name type="scientific">Filobasidium floriforme</name>
    <dbReference type="NCBI Taxonomy" id="5210"/>
    <lineage>
        <taxon>Eukaryota</taxon>
        <taxon>Fungi</taxon>
        <taxon>Dikarya</taxon>
        <taxon>Basidiomycota</taxon>
        <taxon>Agaricomycotina</taxon>
        <taxon>Tremellomycetes</taxon>
        <taxon>Filobasidiales</taxon>
        <taxon>Filobasidiaceae</taxon>
        <taxon>Filobasidium</taxon>
    </lineage>
</organism>
<feature type="compositionally biased region" description="Acidic residues" evidence="1">
    <location>
        <begin position="24"/>
        <end position="34"/>
    </location>
</feature>
<sequence length="237" mass="25745">MTRGQGTVKTDVTGKKPVERPTDDEFSSDNEFEDAQSTFGDTDEEEVADSALDGVTKMLDAASLQVQTTASSLQSVSRTGGVPSRRKDTPMTKAERQAPRRTRPKRDLYGKNGDSKHREGSHNSETGCPVSFADHQTFDANGQEWNALRITARGSVNAQNPYRYAPLATQSFNWDNVTEMSIHLMDNQGSSMTIPYSFTPSSLAGSVSTAGTNATSSRETKTAPASWKGFSGHHSTR</sequence>
<feature type="region of interest" description="Disordered" evidence="1">
    <location>
        <begin position="203"/>
        <end position="237"/>
    </location>
</feature>
<feature type="compositionally biased region" description="Polar residues" evidence="1">
    <location>
        <begin position="203"/>
        <end position="217"/>
    </location>
</feature>
<feature type="compositionally biased region" description="Polar residues" evidence="1">
    <location>
        <begin position="66"/>
        <end position="78"/>
    </location>
</feature>
<dbReference type="Proteomes" id="UP000812966">
    <property type="component" value="Unassembled WGS sequence"/>
</dbReference>
<protein>
    <submittedName>
        <fullName evidence="2">Uncharacterized protein</fullName>
    </submittedName>
</protein>
<accession>A0A8K0JFY1</accession>
<comment type="caution">
    <text evidence="2">The sequence shown here is derived from an EMBL/GenBank/DDBJ whole genome shotgun (WGS) entry which is preliminary data.</text>
</comment>
<feature type="compositionally biased region" description="Basic and acidic residues" evidence="1">
    <location>
        <begin position="85"/>
        <end position="98"/>
    </location>
</feature>
<feature type="compositionally biased region" description="Basic and acidic residues" evidence="1">
    <location>
        <begin position="105"/>
        <end position="122"/>
    </location>
</feature>
<feature type="compositionally biased region" description="Polar residues" evidence="1">
    <location>
        <begin position="1"/>
        <end position="10"/>
    </location>
</feature>
<keyword evidence="3" id="KW-1185">Reference proteome</keyword>
<evidence type="ECO:0000313" key="2">
    <source>
        <dbReference type="EMBL" id="KAG7528780.1"/>
    </source>
</evidence>
<proteinExistence type="predicted"/>
<evidence type="ECO:0000313" key="3">
    <source>
        <dbReference type="Proteomes" id="UP000812966"/>
    </source>
</evidence>
<feature type="region of interest" description="Disordered" evidence="1">
    <location>
        <begin position="1"/>
        <end position="54"/>
    </location>
</feature>
<reference evidence="2" key="1">
    <citation type="submission" date="2020-04" db="EMBL/GenBank/DDBJ databases">
        <title>Analysis of mating type loci in Filobasidium floriforme.</title>
        <authorList>
            <person name="Nowrousian M."/>
        </authorList>
    </citation>
    <scope>NUCLEOTIDE SEQUENCE</scope>
    <source>
        <strain evidence="2">CBS 6242</strain>
    </source>
</reference>
<dbReference type="AlphaFoldDB" id="A0A8K0JFY1"/>
<gene>
    <name evidence="2" type="ORF">FFLO_05949</name>
</gene>
<feature type="region of interest" description="Disordered" evidence="1">
    <location>
        <begin position="66"/>
        <end position="134"/>
    </location>
</feature>
<feature type="compositionally biased region" description="Basic and acidic residues" evidence="1">
    <location>
        <begin position="12"/>
        <end position="23"/>
    </location>
</feature>
<dbReference type="EMBL" id="JABELV010000168">
    <property type="protein sequence ID" value="KAG7528780.1"/>
    <property type="molecule type" value="Genomic_DNA"/>
</dbReference>
<evidence type="ECO:0000256" key="1">
    <source>
        <dbReference type="SAM" id="MobiDB-lite"/>
    </source>
</evidence>
<name>A0A8K0JFY1_9TREE</name>